<dbReference type="EMBL" id="ML976986">
    <property type="protein sequence ID" value="KAF1958985.1"/>
    <property type="molecule type" value="Genomic_DNA"/>
</dbReference>
<organism evidence="1 2">
    <name type="scientific">Byssothecium circinans</name>
    <dbReference type="NCBI Taxonomy" id="147558"/>
    <lineage>
        <taxon>Eukaryota</taxon>
        <taxon>Fungi</taxon>
        <taxon>Dikarya</taxon>
        <taxon>Ascomycota</taxon>
        <taxon>Pezizomycotina</taxon>
        <taxon>Dothideomycetes</taxon>
        <taxon>Pleosporomycetidae</taxon>
        <taxon>Pleosporales</taxon>
        <taxon>Massarineae</taxon>
        <taxon>Massarinaceae</taxon>
        <taxon>Byssothecium</taxon>
    </lineage>
</organism>
<dbReference type="AlphaFoldDB" id="A0A6A5U2B2"/>
<protein>
    <submittedName>
        <fullName evidence="1">Uncharacterized protein</fullName>
    </submittedName>
</protein>
<evidence type="ECO:0000313" key="1">
    <source>
        <dbReference type="EMBL" id="KAF1958985.1"/>
    </source>
</evidence>
<gene>
    <name evidence="1" type="ORF">CC80DRAFT_546303</name>
</gene>
<dbReference type="OrthoDB" id="4121208at2759"/>
<reference evidence="1" key="1">
    <citation type="journal article" date="2020" name="Stud. Mycol.">
        <title>101 Dothideomycetes genomes: a test case for predicting lifestyles and emergence of pathogens.</title>
        <authorList>
            <person name="Haridas S."/>
            <person name="Albert R."/>
            <person name="Binder M."/>
            <person name="Bloem J."/>
            <person name="Labutti K."/>
            <person name="Salamov A."/>
            <person name="Andreopoulos B."/>
            <person name="Baker S."/>
            <person name="Barry K."/>
            <person name="Bills G."/>
            <person name="Bluhm B."/>
            <person name="Cannon C."/>
            <person name="Castanera R."/>
            <person name="Culley D."/>
            <person name="Daum C."/>
            <person name="Ezra D."/>
            <person name="Gonzalez J."/>
            <person name="Henrissat B."/>
            <person name="Kuo A."/>
            <person name="Liang C."/>
            <person name="Lipzen A."/>
            <person name="Lutzoni F."/>
            <person name="Magnuson J."/>
            <person name="Mondo S."/>
            <person name="Nolan M."/>
            <person name="Ohm R."/>
            <person name="Pangilinan J."/>
            <person name="Park H.-J."/>
            <person name="Ramirez L."/>
            <person name="Alfaro M."/>
            <person name="Sun H."/>
            <person name="Tritt A."/>
            <person name="Yoshinaga Y."/>
            <person name="Zwiers L.-H."/>
            <person name="Turgeon B."/>
            <person name="Goodwin S."/>
            <person name="Spatafora J."/>
            <person name="Crous P."/>
            <person name="Grigoriev I."/>
        </authorList>
    </citation>
    <scope>NUCLEOTIDE SEQUENCE</scope>
    <source>
        <strain evidence="1">CBS 675.92</strain>
    </source>
</reference>
<sequence length="367" mass="40185">MPLFPHVLTSVLALTRFQGIFARYNGFRHEAVDASKQRPEKRAEPLFIQNSTITEQCSAATPIRTIHSLVYPSPNASAVEITAQSQVVTSFFPEMTWCVGSPMGLAPISGPPYMNKTTEYETVIAGTGYCETVYVPTTTAICATTITGIASKVTVSKCDQEVTFSSECGYELETPTPTATGNFSSITPAPTVQRLMTYWLAPWQSLTAGESPSDVDIKVCKVLDDDEMECTRYQEVWEVVTVTQTSISSHEVALTTTLSGPGTLIVETMEIYVTDTIETVDLSTTLLMKTEVEIESTSKAKKLVTRPETDVKPQSSTLYITKHVKYKNSQHEPTTTVRITSVATQHVGTVTKISARPQPTLLEMPEG</sequence>
<proteinExistence type="predicted"/>
<evidence type="ECO:0000313" key="2">
    <source>
        <dbReference type="Proteomes" id="UP000800035"/>
    </source>
</evidence>
<name>A0A6A5U2B2_9PLEO</name>
<accession>A0A6A5U2B2</accession>
<dbReference type="Proteomes" id="UP000800035">
    <property type="component" value="Unassembled WGS sequence"/>
</dbReference>
<keyword evidence="2" id="KW-1185">Reference proteome</keyword>